<protein>
    <submittedName>
        <fullName evidence="2">Uncharacterized protein</fullName>
    </submittedName>
</protein>
<organism evidence="2 3">
    <name type="scientific">Methanobacterium alkalithermotolerans</name>
    <dbReference type="NCBI Taxonomy" id="2731220"/>
    <lineage>
        <taxon>Archaea</taxon>
        <taxon>Methanobacteriati</taxon>
        <taxon>Methanobacteriota</taxon>
        <taxon>Methanomada group</taxon>
        <taxon>Methanobacteria</taxon>
        <taxon>Methanobacteriales</taxon>
        <taxon>Methanobacteriaceae</taxon>
        <taxon>Methanobacterium</taxon>
    </lineage>
</organism>
<name>A0A8T8K875_9EURY</name>
<dbReference type="AlphaFoldDB" id="A0A8T8K875"/>
<proteinExistence type="predicted"/>
<keyword evidence="1" id="KW-0175">Coiled coil</keyword>
<dbReference type="Proteomes" id="UP000681041">
    <property type="component" value="Chromosome"/>
</dbReference>
<feature type="coiled-coil region" evidence="1">
    <location>
        <begin position="588"/>
        <end position="618"/>
    </location>
</feature>
<evidence type="ECO:0000256" key="1">
    <source>
        <dbReference type="SAM" id="Coils"/>
    </source>
</evidence>
<accession>A0A8T8K875</accession>
<evidence type="ECO:0000313" key="3">
    <source>
        <dbReference type="Proteomes" id="UP000681041"/>
    </source>
</evidence>
<dbReference type="GeneID" id="64820766"/>
<gene>
    <name evidence="2" type="ORF">HYG87_08335</name>
</gene>
<keyword evidence="3" id="KW-1185">Reference proteome</keyword>
<sequence length="618" mass="72651">MQFLIIKSDQKISSVEKLTIKDKFNANTSIICDHIDYEWSSDDNTIYFIGRNPNIEIYSKYNIFNVDENNNLNFINGWIKKNEEDKLLDSNNLKNKINNDDFDGFFNVGKIKSEGESEIFSSLVSPSIYYTLEKDGFGLSNRISVLSEVFDKKKLNKKHIASQIQYQNYSLTNDTIYSDIFQIPFGTKIHFNEKLIFSRIFDLFHCEKLKNFYNENKNKYWDVCFKLMKSQVKAFKNLNLSEVTLGISGGKDSRLLFGLYNDLLKSTFTRGPVYSPEVIIGKIVSNLFETEHENIYNQTENQDNLLKKMPNHLFCREFEMSPWDFGILKDNTSNRVFIDGQEFIKGLPYEHEKSNEDILKEVNQYFSNNYSIDNSLNKDILKENLNNSKELLDNLHDTRLFPPIKRILSRGRWVAKVNETVNETSFPVYPFLTNTANKFGYNIPIQNILNQEFHHEIIKRINPDLLKIPLFNDQFKQTKIPPIENKIPGKLNYKNTYLILYFDYLKDFILENYDSVSDLVKKEFIINLSKEKLFNNGKLSIIVYDILQAIILIKTPLFKNLKAELNTEFVLDLKTKLENYDENCIRAYIEYNKDIIKLKEENEKLKKNLSKIDNKKIE</sequence>
<dbReference type="KEGG" id="meme:HYG87_08335"/>
<evidence type="ECO:0000313" key="2">
    <source>
        <dbReference type="EMBL" id="QUH23765.1"/>
    </source>
</evidence>
<dbReference type="RefSeq" id="WP_211532721.1">
    <property type="nucleotide sequence ID" value="NZ_CP058560.1"/>
</dbReference>
<reference evidence="2" key="1">
    <citation type="submission" date="2020-07" db="EMBL/GenBank/DDBJ databases">
        <title>Methanobacterium. sp. MethCan genome.</title>
        <authorList>
            <person name="Postec A."/>
            <person name="Quemeneur M."/>
        </authorList>
    </citation>
    <scope>NUCLEOTIDE SEQUENCE</scope>
    <source>
        <strain evidence="2">MethCAN</strain>
    </source>
</reference>
<dbReference type="EMBL" id="CP058560">
    <property type="protein sequence ID" value="QUH23765.1"/>
    <property type="molecule type" value="Genomic_DNA"/>
</dbReference>